<dbReference type="Proteomes" id="UP001066276">
    <property type="component" value="Chromosome 9"/>
</dbReference>
<organism evidence="2 3">
    <name type="scientific">Pleurodeles waltl</name>
    <name type="common">Iberian ribbed newt</name>
    <dbReference type="NCBI Taxonomy" id="8319"/>
    <lineage>
        <taxon>Eukaryota</taxon>
        <taxon>Metazoa</taxon>
        <taxon>Chordata</taxon>
        <taxon>Craniata</taxon>
        <taxon>Vertebrata</taxon>
        <taxon>Euteleostomi</taxon>
        <taxon>Amphibia</taxon>
        <taxon>Batrachia</taxon>
        <taxon>Caudata</taxon>
        <taxon>Salamandroidea</taxon>
        <taxon>Salamandridae</taxon>
        <taxon>Pleurodelinae</taxon>
        <taxon>Pleurodeles</taxon>
    </lineage>
</organism>
<proteinExistence type="predicted"/>
<dbReference type="InterPro" id="IPR012337">
    <property type="entry name" value="RNaseH-like_sf"/>
</dbReference>
<keyword evidence="3" id="KW-1185">Reference proteome</keyword>
<accession>A0AAV7N0H7</accession>
<evidence type="ECO:0000313" key="2">
    <source>
        <dbReference type="EMBL" id="KAJ1106160.1"/>
    </source>
</evidence>
<dbReference type="EMBL" id="JANPWB010000013">
    <property type="protein sequence ID" value="KAJ1106160.1"/>
    <property type="molecule type" value="Genomic_DNA"/>
</dbReference>
<dbReference type="InterPro" id="IPR050951">
    <property type="entry name" value="Retrovirus_Pol_polyprotein"/>
</dbReference>
<dbReference type="AlphaFoldDB" id="A0AAV7N0H7"/>
<dbReference type="GO" id="GO:0003676">
    <property type="term" value="F:nucleic acid binding"/>
    <property type="evidence" value="ECO:0007669"/>
    <property type="project" value="InterPro"/>
</dbReference>
<evidence type="ECO:0000313" key="3">
    <source>
        <dbReference type="Proteomes" id="UP001066276"/>
    </source>
</evidence>
<name>A0AAV7N0H7_PLEWA</name>
<sequence length="145" mass="16608">MATHGLIAEIKTDIGPPFQSQELAGYFESAGVRHRRITLRWPQANGEVERFMRRLNKVIRIPHASGQPSEYAVYSFLRNYRQTPPIPQRVEPQGMWFLGKRWLTQYHTIDPGSPTLLIFIKSRSDGLSPIDRPVVGCGLDHRISK</sequence>
<comment type="caution">
    <text evidence="2">The sequence shown here is derived from an EMBL/GenBank/DDBJ whole genome shotgun (WGS) entry which is preliminary data.</text>
</comment>
<reference evidence="2" key="1">
    <citation type="journal article" date="2022" name="bioRxiv">
        <title>Sequencing and chromosome-scale assembly of the giantPleurodeles waltlgenome.</title>
        <authorList>
            <person name="Brown T."/>
            <person name="Elewa A."/>
            <person name="Iarovenko S."/>
            <person name="Subramanian E."/>
            <person name="Araus A.J."/>
            <person name="Petzold A."/>
            <person name="Susuki M."/>
            <person name="Suzuki K.-i.T."/>
            <person name="Hayashi T."/>
            <person name="Toyoda A."/>
            <person name="Oliveira C."/>
            <person name="Osipova E."/>
            <person name="Leigh N.D."/>
            <person name="Simon A."/>
            <person name="Yun M.H."/>
        </authorList>
    </citation>
    <scope>NUCLEOTIDE SEQUENCE</scope>
    <source>
        <strain evidence="2">20211129_DDA</strain>
        <tissue evidence="2">Liver</tissue>
    </source>
</reference>
<dbReference type="InterPro" id="IPR036397">
    <property type="entry name" value="RNaseH_sf"/>
</dbReference>
<feature type="domain" description="Integrase catalytic" evidence="1">
    <location>
        <begin position="1"/>
        <end position="100"/>
    </location>
</feature>
<protein>
    <recommendedName>
        <fullName evidence="1">Integrase catalytic domain-containing protein</fullName>
    </recommendedName>
</protein>
<evidence type="ECO:0000259" key="1">
    <source>
        <dbReference type="PROSITE" id="PS50994"/>
    </source>
</evidence>
<dbReference type="PROSITE" id="PS50994">
    <property type="entry name" value="INTEGRASE"/>
    <property type="match status" value="1"/>
</dbReference>
<gene>
    <name evidence="2" type="ORF">NDU88_003563</name>
</gene>
<dbReference type="GO" id="GO:0015074">
    <property type="term" value="P:DNA integration"/>
    <property type="evidence" value="ECO:0007669"/>
    <property type="project" value="InterPro"/>
</dbReference>
<dbReference type="InterPro" id="IPR001584">
    <property type="entry name" value="Integrase_cat-core"/>
</dbReference>
<dbReference type="Gene3D" id="3.30.420.10">
    <property type="entry name" value="Ribonuclease H-like superfamily/Ribonuclease H"/>
    <property type="match status" value="1"/>
</dbReference>
<dbReference type="SUPFAM" id="SSF53098">
    <property type="entry name" value="Ribonuclease H-like"/>
    <property type="match status" value="1"/>
</dbReference>
<dbReference type="PANTHER" id="PTHR37984">
    <property type="entry name" value="PROTEIN CBG26694"/>
    <property type="match status" value="1"/>
</dbReference>
<dbReference type="PANTHER" id="PTHR37984:SF11">
    <property type="entry name" value="INTEGRASE CATALYTIC DOMAIN-CONTAINING PROTEIN"/>
    <property type="match status" value="1"/>
</dbReference>